<evidence type="ECO:0000313" key="2">
    <source>
        <dbReference type="Proteomes" id="UP001059295"/>
    </source>
</evidence>
<evidence type="ECO:0000313" key="1">
    <source>
        <dbReference type="EMBL" id="UWN56470.1"/>
    </source>
</evidence>
<name>A0ABY5UWR1_9BACT</name>
<dbReference type="Proteomes" id="UP001059295">
    <property type="component" value="Chromosome"/>
</dbReference>
<gene>
    <name evidence="1" type="ORF">NQ491_07300</name>
</gene>
<proteinExistence type="predicted"/>
<keyword evidence="2" id="KW-1185">Reference proteome</keyword>
<accession>A0ABY5UWR1</accession>
<organism evidence="1 2">
    <name type="scientific">Alistipes ihumii AP11</name>
    <dbReference type="NCBI Taxonomy" id="1211813"/>
    <lineage>
        <taxon>Bacteria</taxon>
        <taxon>Pseudomonadati</taxon>
        <taxon>Bacteroidota</taxon>
        <taxon>Bacteroidia</taxon>
        <taxon>Bacteroidales</taxon>
        <taxon>Rikenellaceae</taxon>
        <taxon>Alistipes</taxon>
    </lineage>
</organism>
<sequence>MSYKKIKPVEYTEAELRELWRCEYCRKVIHTHDGIRVRFYEDQFDHAFYESTNRKKANKDALSYARLEKMLWIKDVLADASAKMYVGWDKKTKSYNTNKRVSIVKEDYVVVIGIIKDTEAKFITAYNADSPHTKAQIIKSPEWKK</sequence>
<dbReference type="RefSeq" id="WP_034283078.1">
    <property type="nucleotide sequence ID" value="NZ_CAPH01000013.1"/>
</dbReference>
<dbReference type="GeneID" id="82891528"/>
<reference evidence="1" key="1">
    <citation type="journal article" date="2022" name="Cell">
        <title>Design, construction, and in vivo augmentation of a complex gut microbiome.</title>
        <authorList>
            <person name="Cheng A.G."/>
            <person name="Ho P.Y."/>
            <person name="Aranda-Diaz A."/>
            <person name="Jain S."/>
            <person name="Yu F.B."/>
            <person name="Meng X."/>
            <person name="Wang M."/>
            <person name="Iakiviak M."/>
            <person name="Nagashima K."/>
            <person name="Zhao A."/>
            <person name="Murugkar P."/>
            <person name="Patil A."/>
            <person name="Atabakhsh K."/>
            <person name="Weakley A."/>
            <person name="Yan J."/>
            <person name="Brumbaugh A.R."/>
            <person name="Higginbottom S."/>
            <person name="Dimas A."/>
            <person name="Shiver A.L."/>
            <person name="Deutschbauer A."/>
            <person name="Neff N."/>
            <person name="Sonnenburg J.L."/>
            <person name="Huang K.C."/>
            <person name="Fischbach M.A."/>
        </authorList>
    </citation>
    <scope>NUCLEOTIDE SEQUENCE</scope>
    <source>
        <strain evidence="1">AP11</strain>
    </source>
</reference>
<dbReference type="EMBL" id="CP102294">
    <property type="protein sequence ID" value="UWN56470.1"/>
    <property type="molecule type" value="Genomic_DNA"/>
</dbReference>
<protein>
    <submittedName>
        <fullName evidence="1">Uncharacterized protein</fullName>
    </submittedName>
</protein>